<comment type="caution">
    <text evidence="1">The sequence shown here is derived from an EMBL/GenBank/DDBJ whole genome shotgun (WGS) entry which is preliminary data.</text>
</comment>
<keyword evidence="2" id="KW-1185">Reference proteome</keyword>
<name>A0ABD5MDS5_9EURY</name>
<proteinExistence type="predicted"/>
<evidence type="ECO:0008006" key="3">
    <source>
        <dbReference type="Google" id="ProtNLM"/>
    </source>
</evidence>
<organism evidence="1 2">
    <name type="scientific">Halobellus rubicundus</name>
    <dbReference type="NCBI Taxonomy" id="2996466"/>
    <lineage>
        <taxon>Archaea</taxon>
        <taxon>Methanobacteriati</taxon>
        <taxon>Methanobacteriota</taxon>
        <taxon>Stenosarchaea group</taxon>
        <taxon>Halobacteria</taxon>
        <taxon>Halobacteriales</taxon>
        <taxon>Haloferacaceae</taxon>
        <taxon>Halobellus</taxon>
    </lineage>
</organism>
<evidence type="ECO:0000313" key="2">
    <source>
        <dbReference type="Proteomes" id="UP001570511"/>
    </source>
</evidence>
<dbReference type="Proteomes" id="UP001570511">
    <property type="component" value="Unassembled WGS sequence"/>
</dbReference>
<dbReference type="AlphaFoldDB" id="A0ABD5MDS5"/>
<dbReference type="RefSeq" id="WP_372390645.1">
    <property type="nucleotide sequence ID" value="NZ_JBGNYA010000001.1"/>
</dbReference>
<evidence type="ECO:0000313" key="1">
    <source>
        <dbReference type="EMBL" id="MFA1612052.1"/>
    </source>
</evidence>
<gene>
    <name evidence="1" type="ORF">OS889_13700</name>
</gene>
<accession>A0ABD5MDS5</accession>
<dbReference type="EMBL" id="JBGNYA010000001">
    <property type="protein sequence ID" value="MFA1612052.1"/>
    <property type="molecule type" value="Genomic_DNA"/>
</dbReference>
<reference evidence="1 2" key="1">
    <citation type="submission" date="2024-08" db="EMBL/GenBank/DDBJ databases">
        <title>Halobellus sp. MBLA0158 whole genome sequence.</title>
        <authorList>
            <person name="Hwang C.Y."/>
            <person name="Cho E.-S."/>
            <person name="Seo M.-J."/>
        </authorList>
    </citation>
    <scope>NUCLEOTIDE SEQUENCE [LARGE SCALE GENOMIC DNA]</scope>
    <source>
        <strain evidence="1 2">MBLA0158</strain>
    </source>
</reference>
<protein>
    <recommendedName>
        <fullName evidence="3">HK97 gp10 family phage protein</fullName>
    </recommendedName>
</protein>
<sequence length="153" mass="17895">MAELESEFENKLYEALLDDAERRAREELAPELKRKANELLTRYGQRHDYDVGTLTEAARVEVARTADAIRVELYYPHPALLFERGTVDHPVEGDPLSFVWSREDDPPEWVREQFEREDDGWRVFLQKVEVSGLPEGGFIRDALNAMRQQLRSY</sequence>